<evidence type="ECO:0000313" key="6">
    <source>
        <dbReference type="Proteomes" id="UP000297348"/>
    </source>
</evidence>
<feature type="domain" description="Nitroreductase" evidence="4">
    <location>
        <begin position="9"/>
        <end position="192"/>
    </location>
</feature>
<evidence type="ECO:0000256" key="2">
    <source>
        <dbReference type="ARBA" id="ARBA00022643"/>
    </source>
</evidence>
<dbReference type="PANTHER" id="PTHR23026">
    <property type="entry name" value="NADPH NITROREDUCTASE"/>
    <property type="match status" value="1"/>
</dbReference>
<dbReference type="OrthoDB" id="9812105at2"/>
<dbReference type="SUPFAM" id="SSF55469">
    <property type="entry name" value="FMN-dependent nitroreductase-like"/>
    <property type="match status" value="1"/>
</dbReference>
<dbReference type="CDD" id="cd02136">
    <property type="entry name" value="PnbA_NfnB-like"/>
    <property type="match status" value="1"/>
</dbReference>
<name>A0A4Z0JCX8_9LACO</name>
<keyword evidence="6" id="KW-1185">Reference proteome</keyword>
<dbReference type="RefSeq" id="WP_135367479.1">
    <property type="nucleotide sequence ID" value="NZ_RKLX01000004.1"/>
</dbReference>
<dbReference type="InterPro" id="IPR050627">
    <property type="entry name" value="Nitroreductase/BluB"/>
</dbReference>
<dbReference type="AlphaFoldDB" id="A0A4Z0JCX8"/>
<dbReference type="PANTHER" id="PTHR23026:SF90">
    <property type="entry name" value="IODOTYROSINE DEIODINASE 1"/>
    <property type="match status" value="1"/>
</dbReference>
<evidence type="ECO:0000259" key="4">
    <source>
        <dbReference type="Pfam" id="PF00881"/>
    </source>
</evidence>
<dbReference type="GO" id="GO:0016491">
    <property type="term" value="F:oxidoreductase activity"/>
    <property type="evidence" value="ECO:0007669"/>
    <property type="project" value="UniProtKB-KW"/>
</dbReference>
<dbReference type="InterPro" id="IPR000415">
    <property type="entry name" value="Nitroreductase-like"/>
</dbReference>
<keyword evidence="2" id="KW-0288">FMN</keyword>
<comment type="caution">
    <text evidence="5">The sequence shown here is derived from an EMBL/GenBank/DDBJ whole genome shotgun (WGS) entry which is preliminary data.</text>
</comment>
<dbReference type="Gene3D" id="3.40.109.10">
    <property type="entry name" value="NADH Oxidase"/>
    <property type="match status" value="1"/>
</dbReference>
<organism evidence="5 6">
    <name type="scientific">Levilactobacillus suantsaiihabitans</name>
    <dbReference type="NCBI Taxonomy" id="2487722"/>
    <lineage>
        <taxon>Bacteria</taxon>
        <taxon>Bacillati</taxon>
        <taxon>Bacillota</taxon>
        <taxon>Bacilli</taxon>
        <taxon>Lactobacillales</taxon>
        <taxon>Lactobacillaceae</taxon>
        <taxon>Levilactobacillus</taxon>
    </lineage>
</organism>
<reference evidence="5 6" key="1">
    <citation type="submission" date="2018-10" db="EMBL/GenBank/DDBJ databases">
        <title>Lactobacillus sp. R7 and Lactobacillus sp. R19 isolated from fermented mustard green product of Taiwan.</title>
        <authorList>
            <person name="Lin S.-T."/>
        </authorList>
    </citation>
    <scope>NUCLEOTIDE SEQUENCE [LARGE SCALE GENOMIC DNA]</scope>
    <source>
        <strain evidence="5 6">BCRC 81129</strain>
    </source>
</reference>
<dbReference type="EMBL" id="RKLX01000004">
    <property type="protein sequence ID" value="TGD19655.1"/>
    <property type="molecule type" value="Genomic_DNA"/>
</dbReference>
<evidence type="ECO:0000256" key="1">
    <source>
        <dbReference type="ARBA" id="ARBA00022630"/>
    </source>
</evidence>
<keyword evidence="1" id="KW-0285">Flavoprotein</keyword>
<dbReference type="InterPro" id="IPR029479">
    <property type="entry name" value="Nitroreductase"/>
</dbReference>
<evidence type="ECO:0000256" key="3">
    <source>
        <dbReference type="ARBA" id="ARBA00023002"/>
    </source>
</evidence>
<proteinExistence type="predicted"/>
<keyword evidence="3" id="KW-0560">Oxidoreductase</keyword>
<sequence length="217" mass="24194">MDVYQALNERHATRWFTDQQIPKATLEKIISAAEEVPSWVNSQPYRVHVVTGETLQSIRQEHQHLGDVGEQGHADLPVMARSAWSAQAQANMQAWSDGIAQSVGPDWQKIMGDAAGKLYNAQAIVYLTLPEGYSEWSLYDLGAFGLALMLAAKDAGIDSMPAYQFVSFPEEVRHNIQLENDEKLIMGIGFGYRDAQAAVNRITSTRLPIDQMTTFHD</sequence>
<evidence type="ECO:0000313" key="5">
    <source>
        <dbReference type="EMBL" id="TGD19655.1"/>
    </source>
</evidence>
<dbReference type="Pfam" id="PF00881">
    <property type="entry name" value="Nitroreductase"/>
    <property type="match status" value="1"/>
</dbReference>
<protein>
    <submittedName>
        <fullName evidence="5">Nitroreductase</fullName>
    </submittedName>
</protein>
<accession>A0A4Z0JCX8</accession>
<gene>
    <name evidence="5" type="ORF">EGT51_03890</name>
</gene>
<dbReference type="Proteomes" id="UP000297348">
    <property type="component" value="Unassembled WGS sequence"/>
</dbReference>